<evidence type="ECO:0000313" key="4">
    <source>
        <dbReference type="Proteomes" id="UP000176244"/>
    </source>
</evidence>
<accession>A0A1F2PGZ1</accession>
<dbReference type="Gene3D" id="3.40.50.2300">
    <property type="match status" value="1"/>
</dbReference>
<dbReference type="STRING" id="52694.ACWI_21060"/>
<dbReference type="OrthoDB" id="9784339at2"/>
<dbReference type="InterPro" id="IPR023485">
    <property type="entry name" value="Ptyr_pPase"/>
</dbReference>
<dbReference type="AlphaFoldDB" id="A0A1F2PGZ1"/>
<dbReference type="GO" id="GO:0046685">
    <property type="term" value="P:response to arsenic-containing substance"/>
    <property type="evidence" value="ECO:0007669"/>
    <property type="project" value="UniProtKB-KW"/>
</dbReference>
<dbReference type="Pfam" id="PF01451">
    <property type="entry name" value="LMWPc"/>
    <property type="match status" value="1"/>
</dbReference>
<dbReference type="EMBL" id="LKEU01000031">
    <property type="protein sequence ID" value="OFV70325.1"/>
    <property type="molecule type" value="Genomic_DNA"/>
</dbReference>
<gene>
    <name evidence="3" type="primary">arsC_1</name>
    <name evidence="3" type="ORF">ACWI_21060</name>
</gene>
<protein>
    <submittedName>
        <fullName evidence="3">Glutaredoxin arsenate reductase</fullName>
        <ecNumber evidence="3">1.20.4.1</ecNumber>
        <ecNumber evidence="3">3.1.3.48</ecNumber>
    </submittedName>
</protein>
<evidence type="ECO:0000259" key="2">
    <source>
        <dbReference type="SMART" id="SM00226"/>
    </source>
</evidence>
<dbReference type="CDD" id="cd16345">
    <property type="entry name" value="LMWP_ArsC"/>
    <property type="match status" value="1"/>
</dbReference>
<dbReference type="Proteomes" id="UP000176244">
    <property type="component" value="Unassembled WGS sequence"/>
</dbReference>
<comment type="caution">
    <text evidence="3">The sequence shown here is derived from an EMBL/GenBank/DDBJ whole genome shotgun (WGS) entry which is preliminary data.</text>
</comment>
<evidence type="ECO:0000313" key="3">
    <source>
        <dbReference type="EMBL" id="OFV70325.1"/>
    </source>
</evidence>
<keyword evidence="1" id="KW-0059">Arsenical resistance</keyword>
<keyword evidence="3" id="KW-0560">Oxidoreductase</keyword>
<dbReference type="PANTHER" id="PTHR43428">
    <property type="entry name" value="ARSENATE REDUCTASE"/>
    <property type="match status" value="1"/>
</dbReference>
<evidence type="ECO:0000256" key="1">
    <source>
        <dbReference type="ARBA" id="ARBA00022849"/>
    </source>
</evidence>
<dbReference type="SMART" id="SM00226">
    <property type="entry name" value="LMWPc"/>
    <property type="match status" value="1"/>
</dbReference>
<proteinExistence type="predicted"/>
<reference evidence="3 4" key="1">
    <citation type="submission" date="2015-09" db="EMBL/GenBank/DDBJ databases">
        <title>Genome sequence of Acetobacterium wieringae DSM 1911.</title>
        <authorList>
            <person name="Poehlein A."/>
            <person name="Bengelsdorf F.R."/>
            <person name="Schiel-Bengelsdorf B."/>
            <person name="Duerre P."/>
            <person name="Daniel R."/>
        </authorList>
    </citation>
    <scope>NUCLEOTIDE SEQUENCE [LARGE SCALE GENOMIC DNA]</scope>
    <source>
        <strain evidence="3 4">DSM 1911</strain>
    </source>
</reference>
<dbReference type="InterPro" id="IPR036196">
    <property type="entry name" value="Ptyr_pPase_sf"/>
</dbReference>
<sequence length="137" mass="15186">MNKPKVAFICVHNSCRSQMAEALAKKFASDVFESYSAGTETKPQINQDAVRLIKAHYGIDMEATQHSKLLTDLPPIEIVIKMGCNVVCPYLPSRYTEDWGLDDPSGKSDAEFLAIIAQIEEKVKNLADRISNKALSI</sequence>
<name>A0A1F2PGZ1_9FIRM</name>
<dbReference type="GO" id="GO:0008794">
    <property type="term" value="F:arsenate reductase (glutaredoxin) activity"/>
    <property type="evidence" value="ECO:0007669"/>
    <property type="project" value="UniProtKB-EC"/>
</dbReference>
<keyword evidence="3" id="KW-0378">Hydrolase</keyword>
<dbReference type="PANTHER" id="PTHR43428:SF1">
    <property type="entry name" value="ARSENATE REDUCTASE"/>
    <property type="match status" value="1"/>
</dbReference>
<dbReference type="GO" id="GO:0004725">
    <property type="term" value="F:protein tyrosine phosphatase activity"/>
    <property type="evidence" value="ECO:0007669"/>
    <property type="project" value="UniProtKB-EC"/>
</dbReference>
<dbReference type="RefSeq" id="WP_070371402.1">
    <property type="nucleotide sequence ID" value="NZ_LKEU01000031.1"/>
</dbReference>
<dbReference type="SUPFAM" id="SSF52788">
    <property type="entry name" value="Phosphotyrosine protein phosphatases I"/>
    <property type="match status" value="1"/>
</dbReference>
<feature type="domain" description="Phosphotyrosine protein phosphatase I" evidence="2">
    <location>
        <begin position="4"/>
        <end position="129"/>
    </location>
</feature>
<dbReference type="EC" id="1.20.4.1" evidence="3"/>
<organism evidence="3 4">
    <name type="scientific">Acetobacterium wieringae</name>
    <dbReference type="NCBI Taxonomy" id="52694"/>
    <lineage>
        <taxon>Bacteria</taxon>
        <taxon>Bacillati</taxon>
        <taxon>Bacillota</taxon>
        <taxon>Clostridia</taxon>
        <taxon>Eubacteriales</taxon>
        <taxon>Eubacteriaceae</taxon>
        <taxon>Acetobacterium</taxon>
    </lineage>
</organism>
<dbReference type="EC" id="3.1.3.48" evidence="3"/>